<evidence type="ECO:0000256" key="1">
    <source>
        <dbReference type="SAM" id="MobiDB-lite"/>
    </source>
</evidence>
<feature type="compositionally biased region" description="Basic and acidic residues" evidence="1">
    <location>
        <begin position="226"/>
        <end position="236"/>
    </location>
</feature>
<accession>A0A6B3C533</accession>
<dbReference type="EMBL" id="JAAGLU010000043">
    <property type="protein sequence ID" value="NEC91506.1"/>
    <property type="molecule type" value="Genomic_DNA"/>
</dbReference>
<evidence type="ECO:0008006" key="4">
    <source>
        <dbReference type="Google" id="ProtNLM"/>
    </source>
</evidence>
<feature type="region of interest" description="Disordered" evidence="1">
    <location>
        <begin position="159"/>
        <end position="393"/>
    </location>
</feature>
<feature type="compositionally biased region" description="Low complexity" evidence="1">
    <location>
        <begin position="353"/>
        <end position="366"/>
    </location>
</feature>
<protein>
    <recommendedName>
        <fullName evidence="4">Extensin</fullName>
    </recommendedName>
</protein>
<feature type="transmembrane region" description="Helical" evidence="2">
    <location>
        <begin position="128"/>
        <end position="151"/>
    </location>
</feature>
<keyword evidence="2" id="KW-0472">Membrane</keyword>
<evidence type="ECO:0000256" key="2">
    <source>
        <dbReference type="SAM" id="Phobius"/>
    </source>
</evidence>
<sequence>MADDDPYRWLDRAAAERLLSGEPLEPSLESVSPEARDQAELLAKTLGALSVDTPPGSAELPGEAAALAAFRKARPAPDVTTVAPATATPSASDLGSDMGLVRVGGFGRSGASHRRGARAARWGRPLRLGLGAALTVGMVGSVAMAAGVGVLPNPFGGHEPGRPAATVSADASRDPMLGSPSPDVTGGKGVPSLRPDSTAGGSFDKGTAGGDEPEDSPTGTGQGSRTDPDLPGDRRSALALSCRDIRSGKKLEAERRRALEKAAKGSKKVSQYCEDTLRDEPDVRSNADTGTGTGTGSGSGAGGGDTGAEDGQNGAGDTGGQGNGLSGDNGDGNGDDGGNGHGSGNGGGHGSRAAAKPTPTPTTFTALRVDEPQYEPGPDPDPSYGVLPLPTAT</sequence>
<feature type="compositionally biased region" description="Gly residues" evidence="1">
    <location>
        <begin position="313"/>
        <end position="350"/>
    </location>
</feature>
<feature type="compositionally biased region" description="Basic and acidic residues" evidence="1">
    <location>
        <begin position="243"/>
        <end position="263"/>
    </location>
</feature>
<dbReference type="AlphaFoldDB" id="A0A6B3C533"/>
<name>A0A6B3C533_9ACTN</name>
<keyword evidence="2" id="KW-0812">Transmembrane</keyword>
<feature type="compositionally biased region" description="Gly residues" evidence="1">
    <location>
        <begin position="291"/>
        <end position="306"/>
    </location>
</feature>
<dbReference type="RefSeq" id="WP_164322288.1">
    <property type="nucleotide sequence ID" value="NZ_JAAGLU010000043.1"/>
</dbReference>
<feature type="compositionally biased region" description="Basic and acidic residues" evidence="1">
    <location>
        <begin position="275"/>
        <end position="285"/>
    </location>
</feature>
<comment type="caution">
    <text evidence="3">The sequence shown here is derived from an EMBL/GenBank/DDBJ whole genome shotgun (WGS) entry which is preliminary data.</text>
</comment>
<reference evidence="3" key="1">
    <citation type="submission" date="2020-01" db="EMBL/GenBank/DDBJ databases">
        <title>Insect and environment-associated Actinomycetes.</title>
        <authorList>
            <person name="Currrie C."/>
            <person name="Chevrette M."/>
            <person name="Carlson C."/>
            <person name="Stubbendieck R."/>
            <person name="Wendt-Pienkowski E."/>
        </authorList>
    </citation>
    <scope>NUCLEOTIDE SEQUENCE</scope>
    <source>
        <strain evidence="3">SID12501</strain>
    </source>
</reference>
<keyword evidence="2" id="KW-1133">Transmembrane helix</keyword>
<gene>
    <name evidence="3" type="ORF">G3I71_38165</name>
</gene>
<organism evidence="3">
    <name type="scientific">Streptomyces sp. SID12501</name>
    <dbReference type="NCBI Taxonomy" id="2706042"/>
    <lineage>
        <taxon>Bacteria</taxon>
        <taxon>Bacillati</taxon>
        <taxon>Actinomycetota</taxon>
        <taxon>Actinomycetes</taxon>
        <taxon>Kitasatosporales</taxon>
        <taxon>Streptomycetaceae</taxon>
        <taxon>Streptomyces</taxon>
    </lineage>
</organism>
<evidence type="ECO:0000313" key="3">
    <source>
        <dbReference type="EMBL" id="NEC91506.1"/>
    </source>
</evidence>
<proteinExistence type="predicted"/>